<keyword evidence="3" id="KW-0677">Repeat</keyword>
<keyword evidence="6" id="KW-1185">Reference proteome</keyword>
<evidence type="ECO:0000256" key="3">
    <source>
        <dbReference type="ARBA" id="ARBA00022737"/>
    </source>
</evidence>
<dbReference type="PANTHER" id="PTHR24373">
    <property type="entry name" value="SLIT RELATED LEUCINE-RICH REPEAT NEURONAL PROTEIN"/>
    <property type="match status" value="1"/>
</dbReference>
<evidence type="ECO:0000313" key="6">
    <source>
        <dbReference type="Proteomes" id="UP001378592"/>
    </source>
</evidence>
<dbReference type="PANTHER" id="PTHR24373:SF275">
    <property type="entry name" value="TIR DOMAIN-CONTAINING PROTEIN"/>
    <property type="match status" value="1"/>
</dbReference>
<feature type="signal peptide" evidence="4">
    <location>
        <begin position="1"/>
        <end position="22"/>
    </location>
</feature>
<keyword evidence="1" id="KW-0433">Leucine-rich repeat</keyword>
<evidence type="ECO:0000256" key="4">
    <source>
        <dbReference type="SAM" id="SignalP"/>
    </source>
</evidence>
<dbReference type="Gene3D" id="3.80.10.10">
    <property type="entry name" value="Ribonuclease Inhibitor"/>
    <property type="match status" value="2"/>
</dbReference>
<dbReference type="FunFam" id="3.80.10.10:FF:001164">
    <property type="entry name" value="GH01279p"/>
    <property type="match status" value="1"/>
</dbReference>
<dbReference type="AlphaFoldDB" id="A0AAN9V5E8"/>
<reference evidence="5 6" key="1">
    <citation type="submission" date="2024-03" db="EMBL/GenBank/DDBJ databases">
        <title>The genome assembly and annotation of the cricket Gryllus longicercus Weissman &amp; Gray.</title>
        <authorList>
            <person name="Szrajer S."/>
            <person name="Gray D."/>
            <person name="Ylla G."/>
        </authorList>
    </citation>
    <scope>NUCLEOTIDE SEQUENCE [LARGE SCALE GENOMIC DNA]</scope>
    <source>
        <strain evidence="5">DAG 2021-001</strain>
        <tissue evidence="5">Whole body minus gut</tissue>
    </source>
</reference>
<sequence length="386" mass="43858">MQSLNIAFSWFLFSLLFVGTQQILLTSKCSCYDRTTDCSFRQMLAIQGRDLCSQTSTWKLRGNTLRQLPQNRFSGKLDLSKNEFGLNKRFWINPEPLSELDASDNYFSDLSFAKPVWDCSLSVLNVSNNRISILDKTLDRCRSILVFRIANNKLSRLNDDSFSKQELLQFLDLAGNPLKSISPKTFSAQKRLLTLDMSNTHLSDLPVGIFSELTLLQHLHLSGSNFTKLPTSVFSSLKSLVTLYLQRNAIRELQPGIFDSLFQLKVLDLDNNQLQHLPPTLFHRLHSLEHLSARSNHLRTLPSLRLCSAPLRIALFSDNAITAVDEDDLRALWRPGFQLADITNNPVESCSFKWANSSPDINVFTEGSLVKIGMEVMDRGIIWIQN</sequence>
<dbReference type="SMART" id="SM00369">
    <property type="entry name" value="LRR_TYP"/>
    <property type="match status" value="7"/>
</dbReference>
<name>A0AAN9V5E8_9ORTH</name>
<dbReference type="Proteomes" id="UP001378592">
    <property type="component" value="Unassembled WGS sequence"/>
</dbReference>
<dbReference type="EMBL" id="JAZDUA010000936">
    <property type="protein sequence ID" value="KAK7788757.1"/>
    <property type="molecule type" value="Genomic_DNA"/>
</dbReference>
<gene>
    <name evidence="5" type="ORF">R5R35_014441</name>
</gene>
<feature type="chain" id="PRO_5042821940" evidence="4">
    <location>
        <begin position="23"/>
        <end position="386"/>
    </location>
</feature>
<organism evidence="5 6">
    <name type="scientific">Gryllus longicercus</name>
    <dbReference type="NCBI Taxonomy" id="2509291"/>
    <lineage>
        <taxon>Eukaryota</taxon>
        <taxon>Metazoa</taxon>
        <taxon>Ecdysozoa</taxon>
        <taxon>Arthropoda</taxon>
        <taxon>Hexapoda</taxon>
        <taxon>Insecta</taxon>
        <taxon>Pterygota</taxon>
        <taxon>Neoptera</taxon>
        <taxon>Polyneoptera</taxon>
        <taxon>Orthoptera</taxon>
        <taxon>Ensifera</taxon>
        <taxon>Gryllidea</taxon>
        <taxon>Grylloidea</taxon>
        <taxon>Gryllidae</taxon>
        <taxon>Gryllinae</taxon>
        <taxon>Gryllus</taxon>
    </lineage>
</organism>
<dbReference type="Pfam" id="PF13855">
    <property type="entry name" value="LRR_8"/>
    <property type="match status" value="2"/>
</dbReference>
<dbReference type="SUPFAM" id="SSF52058">
    <property type="entry name" value="L domain-like"/>
    <property type="match status" value="1"/>
</dbReference>
<proteinExistence type="predicted"/>
<dbReference type="InterPro" id="IPR050328">
    <property type="entry name" value="Dev_Immune_Receptor"/>
</dbReference>
<evidence type="ECO:0000256" key="1">
    <source>
        <dbReference type="ARBA" id="ARBA00022614"/>
    </source>
</evidence>
<keyword evidence="2 4" id="KW-0732">Signal</keyword>
<dbReference type="InterPro" id="IPR032675">
    <property type="entry name" value="LRR_dom_sf"/>
</dbReference>
<dbReference type="InterPro" id="IPR003591">
    <property type="entry name" value="Leu-rich_rpt_typical-subtyp"/>
</dbReference>
<dbReference type="SMART" id="SM00364">
    <property type="entry name" value="LRR_BAC"/>
    <property type="match status" value="4"/>
</dbReference>
<accession>A0AAN9V5E8</accession>
<evidence type="ECO:0000313" key="5">
    <source>
        <dbReference type="EMBL" id="KAK7788757.1"/>
    </source>
</evidence>
<dbReference type="PROSITE" id="PS51450">
    <property type="entry name" value="LRR"/>
    <property type="match status" value="3"/>
</dbReference>
<protein>
    <submittedName>
        <fullName evidence="5">Uncharacterized protein</fullName>
    </submittedName>
</protein>
<evidence type="ECO:0000256" key="2">
    <source>
        <dbReference type="ARBA" id="ARBA00022729"/>
    </source>
</evidence>
<dbReference type="InterPro" id="IPR001611">
    <property type="entry name" value="Leu-rich_rpt"/>
</dbReference>
<comment type="caution">
    <text evidence="5">The sequence shown here is derived from an EMBL/GenBank/DDBJ whole genome shotgun (WGS) entry which is preliminary data.</text>
</comment>